<dbReference type="AlphaFoldDB" id="A0A8H3M4J2"/>
<name>A0A8H3M4J2_9GLOM</name>
<dbReference type="Proteomes" id="UP000615446">
    <property type="component" value="Unassembled WGS sequence"/>
</dbReference>
<dbReference type="EMBL" id="BLAL01000261">
    <property type="protein sequence ID" value="GES97870.1"/>
    <property type="molecule type" value="Genomic_DNA"/>
</dbReference>
<reference evidence="1" key="1">
    <citation type="submission" date="2019-10" db="EMBL/GenBank/DDBJ databases">
        <title>Conservation and host-specific expression of non-tandemly repeated heterogenous ribosome RNA gene in arbuscular mycorrhizal fungi.</title>
        <authorList>
            <person name="Maeda T."/>
            <person name="Kobayashi Y."/>
            <person name="Nakagawa T."/>
            <person name="Ezawa T."/>
            <person name="Yamaguchi K."/>
            <person name="Bino T."/>
            <person name="Nishimoto Y."/>
            <person name="Shigenobu S."/>
            <person name="Kawaguchi M."/>
        </authorList>
    </citation>
    <scope>NUCLEOTIDE SEQUENCE</scope>
    <source>
        <strain evidence="1">HR1</strain>
    </source>
</reference>
<protein>
    <submittedName>
        <fullName evidence="1">Uncharacterized protein</fullName>
    </submittedName>
</protein>
<proteinExistence type="predicted"/>
<comment type="caution">
    <text evidence="1">The sequence shown here is derived from an EMBL/GenBank/DDBJ whole genome shotgun (WGS) entry which is preliminary data.</text>
</comment>
<dbReference type="OrthoDB" id="2318104at2759"/>
<evidence type="ECO:0000313" key="2">
    <source>
        <dbReference type="Proteomes" id="UP000615446"/>
    </source>
</evidence>
<accession>A0A8H3M4J2</accession>
<sequence>MMLSWHLFQNAKKEGIYNYAYITKPTKRNQICGSSVIDDDIGESTPLCIYSDDESESNSSGSLLEATKLEIYNNLPKCEYHIQECLIAEDERHLKLNNDMITICVRAMVAKFVGVDVTNSPPTKIFDKINYCYPDSKKPLEVHNDNVPNDANSIII</sequence>
<organism evidence="1 2">
    <name type="scientific">Rhizophagus clarus</name>
    <dbReference type="NCBI Taxonomy" id="94130"/>
    <lineage>
        <taxon>Eukaryota</taxon>
        <taxon>Fungi</taxon>
        <taxon>Fungi incertae sedis</taxon>
        <taxon>Mucoromycota</taxon>
        <taxon>Glomeromycotina</taxon>
        <taxon>Glomeromycetes</taxon>
        <taxon>Glomerales</taxon>
        <taxon>Glomeraceae</taxon>
        <taxon>Rhizophagus</taxon>
    </lineage>
</organism>
<gene>
    <name evidence="1" type="ORF">RCL2_002444000</name>
</gene>
<evidence type="ECO:0000313" key="1">
    <source>
        <dbReference type="EMBL" id="GES97870.1"/>
    </source>
</evidence>